<dbReference type="CDD" id="cd14473">
    <property type="entry name" value="FERM_B-lobe"/>
    <property type="match status" value="1"/>
</dbReference>
<dbReference type="SUPFAM" id="SSF50729">
    <property type="entry name" value="PH domain-like"/>
    <property type="match status" value="1"/>
</dbReference>
<dbReference type="KEGG" id="pmrn:116941991"/>
<dbReference type="SUPFAM" id="SSF54236">
    <property type="entry name" value="Ubiquitin-like"/>
    <property type="match status" value="1"/>
</dbReference>
<gene>
    <name evidence="4" type="primary">LOC116941991</name>
</gene>
<dbReference type="SMART" id="SM01196">
    <property type="entry name" value="FERM_C"/>
    <property type="match status" value="1"/>
</dbReference>
<dbReference type="Pfam" id="PF09379">
    <property type="entry name" value="FERM_N"/>
    <property type="match status" value="1"/>
</dbReference>
<dbReference type="PANTHER" id="PTHR23280">
    <property type="entry name" value="4.1 G PROTEIN"/>
    <property type="match status" value="1"/>
</dbReference>
<dbReference type="Pfam" id="PF09380">
    <property type="entry name" value="FERM_C"/>
    <property type="match status" value="1"/>
</dbReference>
<feature type="region of interest" description="Disordered" evidence="1">
    <location>
        <begin position="571"/>
        <end position="615"/>
    </location>
</feature>
<proteinExistence type="predicted"/>
<dbReference type="InterPro" id="IPR019747">
    <property type="entry name" value="FERM_CS"/>
</dbReference>
<dbReference type="SMART" id="SM01195">
    <property type="entry name" value="FA"/>
    <property type="match status" value="1"/>
</dbReference>
<dbReference type="RefSeq" id="XP_032809349.1">
    <property type="nucleotide sequence ID" value="XM_032953458.1"/>
</dbReference>
<dbReference type="Pfam" id="PF08736">
    <property type="entry name" value="FA"/>
    <property type="match status" value="1"/>
</dbReference>
<dbReference type="GO" id="GO:0005856">
    <property type="term" value="C:cytoskeleton"/>
    <property type="evidence" value="ECO:0007669"/>
    <property type="project" value="TreeGrafter"/>
</dbReference>
<dbReference type="InterPro" id="IPR014847">
    <property type="entry name" value="FA"/>
</dbReference>
<dbReference type="InterPro" id="IPR014352">
    <property type="entry name" value="FERM/acyl-CoA-bd_prot_sf"/>
</dbReference>
<dbReference type="InterPro" id="IPR019749">
    <property type="entry name" value="Band_41_domain"/>
</dbReference>
<dbReference type="InterPro" id="IPR019748">
    <property type="entry name" value="FERM_central"/>
</dbReference>
<dbReference type="GO" id="GO:0031032">
    <property type="term" value="P:actomyosin structure organization"/>
    <property type="evidence" value="ECO:0007669"/>
    <property type="project" value="TreeGrafter"/>
</dbReference>
<dbReference type="PRINTS" id="PR00935">
    <property type="entry name" value="BAND41"/>
</dbReference>
<feature type="domain" description="FERM" evidence="2">
    <location>
        <begin position="91"/>
        <end position="370"/>
    </location>
</feature>
<dbReference type="Gene3D" id="2.30.29.30">
    <property type="entry name" value="Pleckstrin-homology domain (PH domain)/Phosphotyrosine-binding domain (PTB)"/>
    <property type="match status" value="1"/>
</dbReference>
<name>A0AAJ7T1D4_PETMA</name>
<dbReference type="InterPro" id="IPR035963">
    <property type="entry name" value="FERM_2"/>
</dbReference>
<dbReference type="SUPFAM" id="SSF47031">
    <property type="entry name" value="Second domain of FERM"/>
    <property type="match status" value="1"/>
</dbReference>
<organism evidence="3 4">
    <name type="scientific">Petromyzon marinus</name>
    <name type="common">Sea lamprey</name>
    <dbReference type="NCBI Taxonomy" id="7757"/>
    <lineage>
        <taxon>Eukaryota</taxon>
        <taxon>Metazoa</taxon>
        <taxon>Chordata</taxon>
        <taxon>Craniata</taxon>
        <taxon>Vertebrata</taxon>
        <taxon>Cyclostomata</taxon>
        <taxon>Hyperoartia</taxon>
        <taxon>Petromyzontiformes</taxon>
        <taxon>Petromyzontidae</taxon>
        <taxon>Petromyzon</taxon>
    </lineage>
</organism>
<sequence>MFARRSGAQTLHLVHKEAAPVWIARATPPPPSLGRDAPVKWSGCRCCCAWRGRFNEGEIWHCGHEAEPMLRLRLPGAAKAQQQQQHQSSEIQCTVRLLDNSELICFIQRDAKGRFLMDHVCNHLDLLERDYFGIRFVDPDKQRHWLDPKKSIVRQMKCQPPFTMCFRVKFYPQEPSKVREEITRYQLYLQIKRDVVHGRLLCPTSEAAWLGACILQAELGDYNPLDHHDGYVSAMQLFPRLSQKLEARVAEIHRHELRGQTPAVAEINFLIRAQGLDTYTVDPHPCKDPSGATVFLGFTPAGFVGFQGNKRVQLLKWMDVGKLKYEGKSFYIHGVQNRKTVLTYHAPTPSACKHLWKCGVENQAFYKFEKSCEIKTVLSSNLFFRGSRFRYRGRVAKEVIEASARIQRKSPEVQRSIGKSRSSLSFSQQSVSTCTTQHAPSEFADCSFLQGLSALKADAHSTPMPGSSSKQDPRCAVDVGSRLGPALSGQSRAITWSGSGCGRHPRSQSRAEVWPGGCLGLLEDREDAGGGEQPLIIADLTYSPTSSTMPTPVEDTVTIDSIFACNNKYREPDTESTCEGSDFEPTSLLVMTDDDDDDDDEDGVGDDSEEDAGWQGDRLELLGTRLLGGAARRGAACACGTARLLLALAASLGLLLLLLEAGLDAAPLREIRQTPEFQQLHREYLSPLRRWLSTRLQPSSPEVDY</sequence>
<dbReference type="Gene3D" id="1.20.80.10">
    <property type="match status" value="1"/>
</dbReference>
<evidence type="ECO:0000259" key="2">
    <source>
        <dbReference type="PROSITE" id="PS50057"/>
    </source>
</evidence>
<evidence type="ECO:0000313" key="4">
    <source>
        <dbReference type="RefSeq" id="XP_032809349.1"/>
    </source>
</evidence>
<dbReference type="InterPro" id="IPR029071">
    <property type="entry name" value="Ubiquitin-like_domsf"/>
</dbReference>
<accession>A0AAJ7T1D4</accession>
<dbReference type="Pfam" id="PF00373">
    <property type="entry name" value="FERM_M"/>
    <property type="match status" value="1"/>
</dbReference>
<evidence type="ECO:0000256" key="1">
    <source>
        <dbReference type="SAM" id="MobiDB-lite"/>
    </source>
</evidence>
<dbReference type="CDD" id="cd17102">
    <property type="entry name" value="FERM_F1_FRMD3"/>
    <property type="match status" value="1"/>
</dbReference>
<dbReference type="PANTHER" id="PTHR23280:SF32">
    <property type="entry name" value="FI22325P1"/>
    <property type="match status" value="1"/>
</dbReference>
<dbReference type="SMART" id="SM00295">
    <property type="entry name" value="B41"/>
    <property type="match status" value="1"/>
</dbReference>
<dbReference type="PROSITE" id="PS50057">
    <property type="entry name" value="FERM_3"/>
    <property type="match status" value="1"/>
</dbReference>
<feature type="compositionally biased region" description="Acidic residues" evidence="1">
    <location>
        <begin position="592"/>
        <end position="612"/>
    </location>
</feature>
<dbReference type="PROSITE" id="PS00660">
    <property type="entry name" value="FERM_1"/>
    <property type="match status" value="1"/>
</dbReference>
<dbReference type="AlphaFoldDB" id="A0AAJ7T1D4"/>
<keyword evidence="3" id="KW-1185">Reference proteome</keyword>
<dbReference type="FunFam" id="3.10.20.90:FF:000458">
    <property type="entry name" value="Erythrocyte membrane protein band 4.1a"/>
    <property type="match status" value="1"/>
</dbReference>
<dbReference type="Proteomes" id="UP001318040">
    <property type="component" value="Chromosome 13"/>
</dbReference>
<dbReference type="InterPro" id="IPR011993">
    <property type="entry name" value="PH-like_dom_sf"/>
</dbReference>
<dbReference type="InterPro" id="IPR000299">
    <property type="entry name" value="FERM_domain"/>
</dbReference>
<dbReference type="FunFam" id="1.20.80.10:FF:000006">
    <property type="entry name" value="FERM domain-containing protein 5 isoform X1"/>
    <property type="match status" value="1"/>
</dbReference>
<dbReference type="InterPro" id="IPR018979">
    <property type="entry name" value="FERM_N"/>
</dbReference>
<evidence type="ECO:0000313" key="3">
    <source>
        <dbReference type="Proteomes" id="UP001318040"/>
    </source>
</evidence>
<protein>
    <submittedName>
        <fullName evidence="4">FERM domain-containing protein 5-like isoform X1</fullName>
    </submittedName>
</protein>
<dbReference type="Gene3D" id="3.10.20.90">
    <property type="entry name" value="Phosphatidylinositol 3-kinase Catalytic Subunit, Chain A, domain 1"/>
    <property type="match status" value="1"/>
</dbReference>
<dbReference type="InterPro" id="IPR018980">
    <property type="entry name" value="FERM_PH-like_C"/>
</dbReference>
<reference evidence="4" key="1">
    <citation type="submission" date="2025-08" db="UniProtKB">
        <authorList>
            <consortium name="RefSeq"/>
        </authorList>
    </citation>
    <scope>IDENTIFICATION</scope>
    <source>
        <tissue evidence="4">Sperm</tissue>
    </source>
</reference>